<dbReference type="GO" id="GO:0005524">
    <property type="term" value="F:ATP binding"/>
    <property type="evidence" value="ECO:0007669"/>
    <property type="project" value="UniProtKB-KW"/>
</dbReference>
<dbReference type="Pfam" id="PF01590">
    <property type="entry name" value="GAF"/>
    <property type="match status" value="1"/>
</dbReference>
<dbReference type="Gene3D" id="3.30.450.40">
    <property type="match status" value="1"/>
</dbReference>
<evidence type="ECO:0000256" key="4">
    <source>
        <dbReference type="ARBA" id="ARBA00023125"/>
    </source>
</evidence>
<dbReference type="SUPFAM" id="SSF52540">
    <property type="entry name" value="P-loop containing nucleoside triphosphate hydrolases"/>
    <property type="match status" value="1"/>
</dbReference>
<dbReference type="PROSITE" id="PS00675">
    <property type="entry name" value="SIGMA54_INTERACT_1"/>
    <property type="match status" value="1"/>
</dbReference>
<keyword evidence="1" id="KW-0547">Nucleotide-binding</keyword>
<dbReference type="InterPro" id="IPR025944">
    <property type="entry name" value="Sigma_54_int_dom_CS"/>
</dbReference>
<keyword evidence="4" id="KW-0238">DNA-binding</keyword>
<evidence type="ECO:0000256" key="5">
    <source>
        <dbReference type="ARBA" id="ARBA00023163"/>
    </source>
</evidence>
<sequence length="639" mass="68826">MLLWDSAQIGRTLANGDDMPNSLHSAHIREIEQVGLGRPTQRDAHVVSSWLRCLDQYRLDPAHACEAYIVPDGRLREHRQQSEALIAIARSGLDSLFRHVAGQNYVLLLADRQGVTVEFLGDAQQTASLRKAGLYLGSEWSERRAGTCAVGACLESGEALTIHQTDHFDNTHTPLSCTAAPIYSADGELVAVLDLSLLSSPILKTSQNLALHLVTSTARRIEMANLMARTRNEWVLRFARSPEFLDVDPEAAISLDGSGRILGMTHTGAKLLASAAGLDWRHPAGLIGQPVTRFFDVELDDLPRYTRAHAPQQRLIAARDGNALFAHAIEPNRHARGAAVAVRGLDGGDARMAALLARAAKLARQGLPILLQGETGVGKEYLARAIHDGSRRAGRFVAVNCAAIPESLIESELFGYLPGAYTGAAAKGRKGLIEESDGGTLFLDEIGDMPLALQSRLLRVLAESEVTPIGANAPRAVRLSLVSASHRDLAALVREGRFREDLYYRVNAATLTVPPLRERDDLEWLIARLLARHQDDSGAPALAPAALMALKAHSWPGNIRELANVIAVAAALCENGVIEPGDLPDALAPAAAAASPGEAALRAMLARCAGNVSEAARRLGVDRSTVHRQMRRYGLSSRH</sequence>
<protein>
    <submittedName>
        <fullName evidence="7">Acetoin catabolism regulatory protein</fullName>
    </submittedName>
</protein>
<dbReference type="EMBL" id="UFQC01000006">
    <property type="protein sequence ID" value="SSW65259.1"/>
    <property type="molecule type" value="Genomic_DNA"/>
</dbReference>
<dbReference type="PANTHER" id="PTHR32071">
    <property type="entry name" value="TRANSCRIPTIONAL REGULATORY PROTEIN"/>
    <property type="match status" value="1"/>
</dbReference>
<dbReference type="PROSITE" id="PS00688">
    <property type="entry name" value="SIGMA54_INTERACT_3"/>
    <property type="match status" value="1"/>
</dbReference>
<dbReference type="Proteomes" id="UP000289465">
    <property type="component" value="Unassembled WGS sequence"/>
</dbReference>
<dbReference type="InterPro" id="IPR009057">
    <property type="entry name" value="Homeodomain-like_sf"/>
</dbReference>
<dbReference type="InterPro" id="IPR002078">
    <property type="entry name" value="Sigma_54_int"/>
</dbReference>
<dbReference type="Gene3D" id="3.40.50.300">
    <property type="entry name" value="P-loop containing nucleotide triphosphate hydrolases"/>
    <property type="match status" value="1"/>
</dbReference>
<keyword evidence="3" id="KW-0805">Transcription regulation</keyword>
<dbReference type="InterPro" id="IPR003018">
    <property type="entry name" value="GAF"/>
</dbReference>
<dbReference type="PANTHER" id="PTHR32071:SF77">
    <property type="entry name" value="TRANSCRIPTIONAL REGULATORY PROTEIN"/>
    <property type="match status" value="1"/>
</dbReference>
<dbReference type="PROSITE" id="PS50045">
    <property type="entry name" value="SIGMA54_INTERACT_4"/>
    <property type="match status" value="1"/>
</dbReference>
<dbReference type="Pfam" id="PF25601">
    <property type="entry name" value="AAA_lid_14"/>
    <property type="match status" value="1"/>
</dbReference>
<dbReference type="FunFam" id="3.40.50.300:FF:000006">
    <property type="entry name" value="DNA-binding transcriptional regulator NtrC"/>
    <property type="match status" value="1"/>
</dbReference>
<evidence type="ECO:0000256" key="3">
    <source>
        <dbReference type="ARBA" id="ARBA00023015"/>
    </source>
</evidence>
<dbReference type="Gene3D" id="1.10.10.60">
    <property type="entry name" value="Homeodomain-like"/>
    <property type="match status" value="1"/>
</dbReference>
<dbReference type="Pfam" id="PF02954">
    <property type="entry name" value="HTH_8"/>
    <property type="match status" value="1"/>
</dbReference>
<dbReference type="CDD" id="cd00009">
    <property type="entry name" value="AAA"/>
    <property type="match status" value="1"/>
</dbReference>
<dbReference type="InterPro" id="IPR003593">
    <property type="entry name" value="AAA+_ATPase"/>
</dbReference>
<name>A0A446CBN4_9BURK</name>
<dbReference type="AlphaFoldDB" id="A0A446CBN4"/>
<feature type="domain" description="Sigma-54 factor interaction" evidence="6">
    <location>
        <begin position="345"/>
        <end position="571"/>
    </location>
</feature>
<dbReference type="InterPro" id="IPR025662">
    <property type="entry name" value="Sigma_54_int_dom_ATP-bd_1"/>
</dbReference>
<evidence type="ECO:0000256" key="2">
    <source>
        <dbReference type="ARBA" id="ARBA00022840"/>
    </source>
</evidence>
<dbReference type="PROSITE" id="PS00676">
    <property type="entry name" value="SIGMA54_INTERACT_2"/>
    <property type="match status" value="1"/>
</dbReference>
<evidence type="ECO:0000256" key="1">
    <source>
        <dbReference type="ARBA" id="ARBA00022741"/>
    </source>
</evidence>
<accession>A0A446CBN4</accession>
<dbReference type="SUPFAM" id="SSF55781">
    <property type="entry name" value="GAF domain-like"/>
    <property type="match status" value="1"/>
</dbReference>
<dbReference type="GO" id="GO:0043565">
    <property type="term" value="F:sequence-specific DNA binding"/>
    <property type="evidence" value="ECO:0007669"/>
    <property type="project" value="InterPro"/>
</dbReference>
<keyword evidence="5" id="KW-0804">Transcription</keyword>
<evidence type="ECO:0000313" key="8">
    <source>
        <dbReference type="Proteomes" id="UP000289465"/>
    </source>
</evidence>
<proteinExistence type="predicted"/>
<dbReference type="InterPro" id="IPR002197">
    <property type="entry name" value="HTH_Fis"/>
</dbReference>
<dbReference type="Pfam" id="PF00158">
    <property type="entry name" value="Sigma54_activat"/>
    <property type="match status" value="1"/>
</dbReference>
<keyword evidence="2" id="KW-0067">ATP-binding</keyword>
<organism evidence="7 8">
    <name type="scientific">Achromobacter veterisilvae</name>
    <dbReference type="NCBI Taxonomy" id="2069367"/>
    <lineage>
        <taxon>Bacteria</taxon>
        <taxon>Pseudomonadati</taxon>
        <taxon>Pseudomonadota</taxon>
        <taxon>Betaproteobacteria</taxon>
        <taxon>Burkholderiales</taxon>
        <taxon>Alcaligenaceae</taxon>
        <taxon>Achromobacter</taxon>
    </lineage>
</organism>
<evidence type="ECO:0000259" key="6">
    <source>
        <dbReference type="PROSITE" id="PS50045"/>
    </source>
</evidence>
<dbReference type="Gene3D" id="1.10.8.60">
    <property type="match status" value="1"/>
</dbReference>
<gene>
    <name evidence="7" type="primary">acoR_1</name>
    <name evidence="7" type="ORF">AVE30378_01419</name>
</gene>
<dbReference type="SUPFAM" id="SSF46689">
    <property type="entry name" value="Homeodomain-like"/>
    <property type="match status" value="1"/>
</dbReference>
<dbReference type="SMART" id="SM00382">
    <property type="entry name" value="AAA"/>
    <property type="match status" value="1"/>
</dbReference>
<dbReference type="InterPro" id="IPR029016">
    <property type="entry name" value="GAF-like_dom_sf"/>
</dbReference>
<dbReference type="PRINTS" id="PR01590">
    <property type="entry name" value="HTHFIS"/>
</dbReference>
<evidence type="ECO:0000313" key="7">
    <source>
        <dbReference type="EMBL" id="SSW65259.1"/>
    </source>
</evidence>
<dbReference type="GO" id="GO:0006355">
    <property type="term" value="P:regulation of DNA-templated transcription"/>
    <property type="evidence" value="ECO:0007669"/>
    <property type="project" value="InterPro"/>
</dbReference>
<dbReference type="InterPro" id="IPR058031">
    <property type="entry name" value="AAA_lid_NorR"/>
</dbReference>
<reference evidence="7 8" key="1">
    <citation type="submission" date="2018-07" db="EMBL/GenBank/DDBJ databases">
        <authorList>
            <person name="Peeters C."/>
        </authorList>
    </citation>
    <scope>NUCLEOTIDE SEQUENCE [LARGE SCALE GENOMIC DNA]</scope>
    <source>
        <strain evidence="7 8">LMG 30378</strain>
    </source>
</reference>
<dbReference type="InterPro" id="IPR025943">
    <property type="entry name" value="Sigma_54_int_dom_ATP-bd_2"/>
</dbReference>
<dbReference type="InterPro" id="IPR027417">
    <property type="entry name" value="P-loop_NTPase"/>
</dbReference>